<evidence type="ECO:0000313" key="2">
    <source>
        <dbReference type="EMBL" id="AUB56592.1"/>
    </source>
</evidence>
<gene>
    <name evidence="2" type="ORF">BK007_11625</name>
</gene>
<evidence type="ECO:0000313" key="3">
    <source>
        <dbReference type="Proteomes" id="UP000232806"/>
    </source>
</evidence>
<proteinExistence type="inferred from homology"/>
<comment type="similarity">
    <text evidence="1">Belongs to the UPF0305 family.</text>
</comment>
<name>A0A2H4VES3_9EURY</name>
<evidence type="ECO:0000256" key="1">
    <source>
        <dbReference type="HAMAP-Rule" id="MF_00763"/>
    </source>
</evidence>
<dbReference type="GeneID" id="35122264"/>
<accession>A0A2H4VES3</accession>
<reference evidence="2 3" key="1">
    <citation type="submission" date="2016-10" db="EMBL/GenBank/DDBJ databases">
        <title>Comparative genomics between deep and shallow subseafloor isolates.</title>
        <authorList>
            <person name="Ishii S."/>
            <person name="Miller J.R."/>
            <person name="Sutton G."/>
            <person name="Suzuki S."/>
            <person name="Methe B."/>
            <person name="Inagaki F."/>
            <person name="Imachi H."/>
        </authorList>
    </citation>
    <scope>NUCLEOTIDE SEQUENCE [LARGE SCALE GENOMIC DNA]</scope>
    <source>
        <strain evidence="2 3">MO-MB1</strain>
    </source>
</reference>
<dbReference type="RefSeq" id="WP_100906574.1">
    <property type="nucleotide sequence ID" value="NZ_CP017766.1"/>
</dbReference>
<dbReference type="EMBL" id="CP017766">
    <property type="protein sequence ID" value="AUB56592.1"/>
    <property type="molecule type" value="Genomic_DNA"/>
</dbReference>
<dbReference type="HAMAP" id="MF_00763">
    <property type="entry name" value="UPF0305"/>
    <property type="match status" value="1"/>
</dbReference>
<protein>
    <recommendedName>
        <fullName evidence="1">UPF0305 protein BK007_11625</fullName>
    </recommendedName>
</protein>
<sequence length="176" mass="20586">MIIKELDFSREISKNDLLEALKGEANQVYIHDFIKTCSFLKKNMEHVNPHYKEEYIKMYTEGYLRGYRDVKNDKTSYTGHVDLVELEESIQLLEKQEKIMEAEFGENNRSFKPYLIMSIYTTFILEEPIHPVGTPFPGGLKVRKDNDIYYCPVKKNNENNPLAVCGFCIAEQEPDM</sequence>
<dbReference type="Proteomes" id="UP000232806">
    <property type="component" value="Chromosome"/>
</dbReference>
<organism evidence="2 3">
    <name type="scientific">Methanobacterium subterraneum</name>
    <dbReference type="NCBI Taxonomy" id="59277"/>
    <lineage>
        <taxon>Archaea</taxon>
        <taxon>Methanobacteriati</taxon>
        <taxon>Methanobacteriota</taxon>
        <taxon>Methanomada group</taxon>
        <taxon>Methanobacteria</taxon>
        <taxon>Methanobacteriales</taxon>
        <taxon>Methanobacteriaceae</taxon>
        <taxon>Methanobacterium</taxon>
    </lineage>
</organism>
<dbReference type="OrthoDB" id="81482at2157"/>
<dbReference type="AlphaFoldDB" id="A0A2H4VES3"/>
<dbReference type="Pfam" id="PF09888">
    <property type="entry name" value="DUF2115"/>
    <property type="match status" value="1"/>
</dbReference>
<dbReference type="InterPro" id="IPR019215">
    <property type="entry name" value="DUF2115"/>
</dbReference>